<reference evidence="3" key="1">
    <citation type="journal article" date="2017" name="Appl. Environ. Microbiol.">
        <title>Molecular characterization of an Endozoicomonas-like organism causing infection in king scallop Pecten maximus L.</title>
        <authorList>
            <person name="Cano I."/>
            <person name="van Aerle R."/>
            <person name="Ross S."/>
            <person name="Verner-Jeffreys D.W."/>
            <person name="Paley R.K."/>
            <person name="Rimmer G."/>
            <person name="Ryder D."/>
            <person name="Hooper P."/>
            <person name="Stone D."/>
            <person name="Feist S.W."/>
        </authorList>
    </citation>
    <scope>NUCLEOTIDE SEQUENCE</scope>
</reference>
<accession>A0A2H9TCJ5</accession>
<keyword evidence="3" id="KW-0328">Glycosyltransferase</keyword>
<evidence type="ECO:0000259" key="2">
    <source>
        <dbReference type="Pfam" id="PF13439"/>
    </source>
</evidence>
<dbReference type="InterPro" id="IPR001296">
    <property type="entry name" value="Glyco_trans_1"/>
</dbReference>
<keyword evidence="3" id="KW-0808">Transferase</keyword>
<dbReference type="CDD" id="cd03801">
    <property type="entry name" value="GT4_PimA-like"/>
    <property type="match status" value="1"/>
</dbReference>
<comment type="caution">
    <text evidence="3">The sequence shown here is derived from an EMBL/GenBank/DDBJ whole genome shotgun (WGS) entry which is preliminary data.</text>
</comment>
<proteinExistence type="predicted"/>
<organism evidence="3">
    <name type="scientific">invertebrate metagenome</name>
    <dbReference type="NCBI Taxonomy" id="1711999"/>
    <lineage>
        <taxon>unclassified sequences</taxon>
        <taxon>metagenomes</taxon>
        <taxon>organismal metagenomes</taxon>
    </lineage>
</organism>
<dbReference type="EC" id="2.4.1.284" evidence="3"/>
<dbReference type="AlphaFoldDB" id="A0A2H9TCJ5"/>
<evidence type="ECO:0000313" key="3">
    <source>
        <dbReference type="EMBL" id="PJE80917.1"/>
    </source>
</evidence>
<protein>
    <submittedName>
        <fullName evidence="3">2-deoxystreptamine glucosyltransferase</fullName>
        <ecNumber evidence="3">2.4.1.284</ecNumber>
    </submittedName>
</protein>
<sequence>MKQKKVVLLIDSRHYGGIEAHVEQLALLLVCKGWQPEIWLWRRYSDSNHTLEQFARKVDLPICYLNGIVSFMSALLSGMPLLLHTHGYKANIVGRLTAWLFKVPVVSTFHNGDPGTGRISFYNWLDKMTSGLSSNIAVSQPIADGLPVKATIIPNFLCRIKESFLKKNGPFIAFVGRLSEEKGADQFLAMAGCYPNYRFRVYGSGPQESMLQRLAPSNVQLMGHVQMTSVWKDVQLLCITSRYEGLPMVALEAMAHGIPVVAFSVGALPWVIRPEYNGWLAEPRNISSMGNLVQYWQSMSLEEQQTIKKNSYDWVKRFFSGDAVWPVLSKVYCRAVSRKSGSRIMLN</sequence>
<dbReference type="GO" id="GO:0102318">
    <property type="term" value="F:2-deoxystreptamine glucosyltransferase activity"/>
    <property type="evidence" value="ECO:0007669"/>
    <property type="project" value="UniProtKB-EC"/>
</dbReference>
<dbReference type="SUPFAM" id="SSF53756">
    <property type="entry name" value="UDP-Glycosyltransferase/glycogen phosphorylase"/>
    <property type="match status" value="1"/>
</dbReference>
<dbReference type="EMBL" id="NSIT01000002">
    <property type="protein sequence ID" value="PJE80917.1"/>
    <property type="molecule type" value="Genomic_DNA"/>
</dbReference>
<evidence type="ECO:0000259" key="1">
    <source>
        <dbReference type="Pfam" id="PF00534"/>
    </source>
</evidence>
<dbReference type="InterPro" id="IPR028098">
    <property type="entry name" value="Glyco_trans_4-like_N"/>
</dbReference>
<dbReference type="Gene3D" id="3.40.50.2000">
    <property type="entry name" value="Glycogen Phosphorylase B"/>
    <property type="match status" value="2"/>
</dbReference>
<dbReference type="Pfam" id="PF00534">
    <property type="entry name" value="Glycos_transf_1"/>
    <property type="match status" value="1"/>
</dbReference>
<dbReference type="Pfam" id="PF13439">
    <property type="entry name" value="Glyco_transf_4"/>
    <property type="match status" value="1"/>
</dbReference>
<gene>
    <name evidence="3" type="primary">kanF</name>
    <name evidence="3" type="ORF">CI610_00075</name>
</gene>
<name>A0A2H9TCJ5_9ZZZZ</name>
<feature type="domain" description="Glycosyl transferase family 1" evidence="1">
    <location>
        <begin position="162"/>
        <end position="313"/>
    </location>
</feature>
<dbReference type="PANTHER" id="PTHR12526">
    <property type="entry name" value="GLYCOSYLTRANSFERASE"/>
    <property type="match status" value="1"/>
</dbReference>
<feature type="domain" description="Glycosyltransferase subfamily 4-like N-terminal" evidence="2">
    <location>
        <begin position="15"/>
        <end position="145"/>
    </location>
</feature>